<dbReference type="OrthoDB" id="6592738at2759"/>
<protein>
    <recommendedName>
        <fullName evidence="5">Repressor of the inhibitor of the protein kinase</fullName>
    </recommendedName>
</protein>
<dbReference type="Pfam" id="PF14291">
    <property type="entry name" value="DUF4371"/>
    <property type="match status" value="1"/>
</dbReference>
<organism evidence="3 4">
    <name type="scientific">Acyrthosiphon pisum</name>
    <name type="common">Pea aphid</name>
    <dbReference type="NCBI Taxonomy" id="7029"/>
    <lineage>
        <taxon>Eukaryota</taxon>
        <taxon>Metazoa</taxon>
        <taxon>Ecdysozoa</taxon>
        <taxon>Arthropoda</taxon>
        <taxon>Hexapoda</taxon>
        <taxon>Insecta</taxon>
        <taxon>Pterygota</taxon>
        <taxon>Neoptera</taxon>
        <taxon>Paraneoptera</taxon>
        <taxon>Hemiptera</taxon>
        <taxon>Sternorrhyncha</taxon>
        <taxon>Aphidomorpha</taxon>
        <taxon>Aphidoidea</taxon>
        <taxon>Aphididae</taxon>
        <taxon>Macrosiphini</taxon>
        <taxon>Acyrthosiphon</taxon>
    </lineage>
</organism>
<dbReference type="KEGG" id="api:103308607"/>
<dbReference type="GO" id="GO:0046983">
    <property type="term" value="F:protein dimerization activity"/>
    <property type="evidence" value="ECO:0007669"/>
    <property type="project" value="InterPro"/>
</dbReference>
<dbReference type="GeneID" id="103308607"/>
<dbReference type="Proteomes" id="UP000007819">
    <property type="component" value="Chromosome X"/>
</dbReference>
<dbReference type="Pfam" id="PF05699">
    <property type="entry name" value="Dimer_Tnp_hAT"/>
    <property type="match status" value="1"/>
</dbReference>
<reference evidence="4" key="1">
    <citation type="submission" date="2010-06" db="EMBL/GenBank/DDBJ databases">
        <authorList>
            <person name="Jiang H."/>
            <person name="Abraham K."/>
            <person name="Ali S."/>
            <person name="Alsbrooks S.L."/>
            <person name="Anim B.N."/>
            <person name="Anosike U.S."/>
            <person name="Attaway T."/>
            <person name="Bandaranaike D.P."/>
            <person name="Battles P.K."/>
            <person name="Bell S.N."/>
            <person name="Bell A.V."/>
            <person name="Beltran B."/>
            <person name="Bickham C."/>
            <person name="Bustamante Y."/>
            <person name="Caleb T."/>
            <person name="Canada A."/>
            <person name="Cardenas V."/>
            <person name="Carter K."/>
            <person name="Chacko J."/>
            <person name="Chandrabose M.N."/>
            <person name="Chavez D."/>
            <person name="Chavez A."/>
            <person name="Chen L."/>
            <person name="Chu H.-S."/>
            <person name="Claassen K.J."/>
            <person name="Cockrell R."/>
            <person name="Collins M."/>
            <person name="Cooper J.A."/>
            <person name="Cree A."/>
            <person name="Curry S.M."/>
            <person name="Da Y."/>
            <person name="Dao M.D."/>
            <person name="Das B."/>
            <person name="Davila M.-L."/>
            <person name="Davy-Carroll L."/>
            <person name="Denson S."/>
            <person name="Dinh H."/>
            <person name="Ebong V.E."/>
            <person name="Edwards J.R."/>
            <person name="Egan A."/>
            <person name="El-Daye J."/>
            <person name="Escobedo L."/>
            <person name="Fernandez S."/>
            <person name="Fernando P.R."/>
            <person name="Flagg N."/>
            <person name="Forbes L.D."/>
            <person name="Fowler R.G."/>
            <person name="Fu Q."/>
            <person name="Gabisi R.A."/>
            <person name="Ganer J."/>
            <person name="Garbino Pronczuk A."/>
            <person name="Garcia R.M."/>
            <person name="Garner T."/>
            <person name="Garrett T.E."/>
            <person name="Gonzalez D.A."/>
            <person name="Hamid H."/>
            <person name="Hawkins E.S."/>
            <person name="Hirani K."/>
            <person name="Hogues M.E."/>
            <person name="Hollins B."/>
            <person name="Hsiao C.-H."/>
            <person name="Jabil R."/>
            <person name="James M.L."/>
            <person name="Jhangiani S.N."/>
            <person name="Johnson B."/>
            <person name="Johnson Q."/>
            <person name="Joshi V."/>
            <person name="Kalu J.B."/>
            <person name="Kam C."/>
            <person name="Kashfia A."/>
            <person name="Keebler J."/>
            <person name="Kisamo H."/>
            <person name="Kovar C.L."/>
            <person name="Lago L.A."/>
            <person name="Lai C.-Y."/>
            <person name="Laidlaw J."/>
            <person name="Lara F."/>
            <person name="Le T.-K."/>
            <person name="Lee S.L."/>
            <person name="Legall F.H."/>
            <person name="Lemon S.J."/>
            <person name="Lewis L.R."/>
            <person name="Li B."/>
            <person name="Liu Y."/>
            <person name="Liu Y.-S."/>
            <person name="Lopez J."/>
            <person name="Lozado R.J."/>
            <person name="Lu J."/>
            <person name="Madu R.C."/>
            <person name="Maheshwari M."/>
            <person name="Maheshwari R."/>
            <person name="Malloy K."/>
            <person name="Martinez E."/>
            <person name="Mathew T."/>
            <person name="Mercado I.C."/>
            <person name="Mercado C."/>
            <person name="Meyer B."/>
            <person name="Montgomery K."/>
            <person name="Morgan M.B."/>
            <person name="Munidasa M."/>
            <person name="Nazareth L.V."/>
            <person name="Nelson J."/>
            <person name="Ng B.M."/>
            <person name="Nguyen N.B."/>
            <person name="Nguyen P.Q."/>
            <person name="Nguyen T."/>
            <person name="Obregon M."/>
            <person name="Okwuonu G.O."/>
            <person name="Onwere C.G."/>
            <person name="Orozco G."/>
            <person name="Parra A."/>
            <person name="Patel S."/>
            <person name="Patil S."/>
            <person name="Perez A."/>
            <person name="Perez Y."/>
            <person name="Pham C."/>
            <person name="Primus E.L."/>
            <person name="Pu L.-L."/>
            <person name="Puazo M."/>
            <person name="Qin X."/>
            <person name="Quiroz J.B."/>
            <person name="Reese J."/>
            <person name="Richards S."/>
            <person name="Rives C.M."/>
            <person name="Robberts R."/>
            <person name="Ruiz S.J."/>
            <person name="Ruiz M.J."/>
            <person name="Santibanez J."/>
            <person name="Schneider B.W."/>
            <person name="Sisson I."/>
            <person name="Smith M."/>
            <person name="Sodergren E."/>
            <person name="Song X.-Z."/>
            <person name="Song B.B."/>
            <person name="Summersgill H."/>
            <person name="Thelus R."/>
            <person name="Thornton R.D."/>
            <person name="Trejos Z.Y."/>
            <person name="Usmani K."/>
            <person name="Vattathil S."/>
            <person name="Villasana D."/>
            <person name="Walker D.L."/>
            <person name="Wang S."/>
            <person name="Wang K."/>
            <person name="White C.S."/>
            <person name="Williams A.C."/>
            <person name="Williamson J."/>
            <person name="Wilson K."/>
            <person name="Woghiren I.O."/>
            <person name="Woodworth J.R."/>
            <person name="Worley K.C."/>
            <person name="Wright R.A."/>
            <person name="Wu W."/>
            <person name="Young L."/>
            <person name="Zhang L."/>
            <person name="Zhang J."/>
            <person name="Zhu Y."/>
            <person name="Muzny D.M."/>
            <person name="Weinstock G."/>
            <person name="Gibbs R.A."/>
        </authorList>
    </citation>
    <scope>NUCLEOTIDE SEQUENCE [LARGE SCALE GENOMIC DNA]</scope>
    <source>
        <strain evidence="4">LSR1</strain>
    </source>
</reference>
<reference evidence="3" key="2">
    <citation type="submission" date="2022-06" db="UniProtKB">
        <authorList>
            <consortium name="EnsemblMetazoa"/>
        </authorList>
    </citation>
    <scope>IDENTIFICATION</scope>
</reference>
<dbReference type="InterPro" id="IPR012337">
    <property type="entry name" value="RNaseH-like_sf"/>
</dbReference>
<evidence type="ECO:0008006" key="5">
    <source>
        <dbReference type="Google" id="ProtNLM"/>
    </source>
</evidence>
<feature type="domain" description="HAT C-terminal dimerisation" evidence="1">
    <location>
        <begin position="640"/>
        <end position="708"/>
    </location>
</feature>
<dbReference type="PANTHER" id="PTHR46289">
    <property type="entry name" value="52 KDA REPRESSOR OF THE INHIBITOR OF THE PROTEIN KINASE-LIKE PROTEIN-RELATED"/>
    <property type="match status" value="1"/>
</dbReference>
<evidence type="ECO:0000313" key="4">
    <source>
        <dbReference type="Proteomes" id="UP000007819"/>
    </source>
</evidence>
<proteinExistence type="predicted"/>
<feature type="domain" description="DUF4371" evidence="2">
    <location>
        <begin position="185"/>
        <end position="378"/>
    </location>
</feature>
<dbReference type="RefSeq" id="XP_008180516.1">
    <property type="nucleotide sequence ID" value="XM_008182294.1"/>
</dbReference>
<sequence length="731" mass="83623">MNKRKQSTLLEFCNKKKNNSSNSTADVDDAVVISEVIPASTTTYNKVTTSNNSNIEVENDISSLVISNDIGLYINSSRVIEDTVKIKLLENKWKPPPSFKYPFSVHKKQGKEEKRFLRYNHFEQYPWLVYSKSLSGCFCLYCTLFLVQNTGGKQNTEQLKKLVTVPLKKYAKLLGKHGDLETHSNNDYHKNAILRSEDFVRTHLCPDKRVDNLLSTERYRQVTENRNRLKPIVESIIFLGRQNIAFRGHRDQENLTDKHNLNEIKISSSVVNEVNFRELLRFRIGSGDDCLKNHLLTAHSKATYISHTTQDQLIKCCKEEILTIILKDVKKSRYYSIIFDETTDIAHISQMSLILRYIDEKNQVFERFVGFLNCHDKSYDNANVDEELQVNESKLTGEKLGDIVVSILKSMSLDLENCVGIGTDGCSVMISQLRGAVQQVQKHCINAVHSPCSNHALNLSISKSSDVQLSCLSEIIESLTDISEWTDHISSSKAKTLLMAVTCCDFIITLFALTDVLSVTLPASRLLQSYDRDIAEASDIINGIILTLSGKRSNCESDFSQLFEQSKNVMNTLDIDLKLPRIAKRQTQRSNTPAQSLEEYYRRVLYIPLENISEDLQSREIELWKTKWIESKNECKTIPENVLESITQCNEILFPGIRKILIILATLPVSVASAERSFSTLRRLKTWLRSQIGQERLTGLALLHVHRDIELDTWKIIDRFAEHKRIKKFVL</sequence>
<name>A0A8R2AZD4_ACYPI</name>
<dbReference type="InterPro" id="IPR052958">
    <property type="entry name" value="IFN-induced_PKR_regulator"/>
</dbReference>
<dbReference type="EnsemblMetazoa" id="XM_008182294.1">
    <property type="protein sequence ID" value="XP_008180516.1"/>
    <property type="gene ID" value="LOC103308607"/>
</dbReference>
<dbReference type="SUPFAM" id="SSF53098">
    <property type="entry name" value="Ribonuclease H-like"/>
    <property type="match status" value="1"/>
</dbReference>
<accession>A0A8R2AZD4</accession>
<evidence type="ECO:0000313" key="3">
    <source>
        <dbReference type="EnsemblMetazoa" id="XP_008180516.1"/>
    </source>
</evidence>
<evidence type="ECO:0000259" key="1">
    <source>
        <dbReference type="Pfam" id="PF05699"/>
    </source>
</evidence>
<dbReference type="InterPro" id="IPR025398">
    <property type="entry name" value="DUF4371"/>
</dbReference>
<keyword evidence="4" id="KW-1185">Reference proteome</keyword>
<dbReference type="PANTHER" id="PTHR46289:SF14">
    <property type="entry name" value="DUF4371 DOMAIN-CONTAINING PROTEIN"/>
    <property type="match status" value="1"/>
</dbReference>
<evidence type="ECO:0000259" key="2">
    <source>
        <dbReference type="Pfam" id="PF14291"/>
    </source>
</evidence>
<dbReference type="AlphaFoldDB" id="A0A8R2AZD4"/>
<dbReference type="InterPro" id="IPR008906">
    <property type="entry name" value="HATC_C_dom"/>
</dbReference>